<dbReference type="RefSeq" id="WP_256327052.1">
    <property type="nucleotide sequence ID" value="NZ_CP061498.1"/>
</dbReference>
<protein>
    <submittedName>
        <fullName evidence="1">Uncharacterized protein</fullName>
    </submittedName>
</protein>
<dbReference type="AlphaFoldDB" id="A0A1H2ZSH5"/>
<sequence length="42" mass="4148">MRRVAPLIALADRGCGAALRAKAGARGAGVMAMAVVPQPGCL</sequence>
<reference evidence="1 2" key="1">
    <citation type="submission" date="2016-10" db="EMBL/GenBank/DDBJ databases">
        <authorList>
            <person name="de Groot N.N."/>
        </authorList>
    </citation>
    <scope>NUCLEOTIDE SEQUENCE [LARGE SCALE GENOMIC DNA]</scope>
    <source>
        <strain evidence="1 2">CGMCC 1.8894</strain>
    </source>
</reference>
<dbReference type="Proteomes" id="UP000198539">
    <property type="component" value="Unassembled WGS sequence"/>
</dbReference>
<evidence type="ECO:0000313" key="2">
    <source>
        <dbReference type="Proteomes" id="UP000198539"/>
    </source>
</evidence>
<proteinExistence type="predicted"/>
<accession>A0A1H2ZSH5</accession>
<evidence type="ECO:0000313" key="1">
    <source>
        <dbReference type="EMBL" id="SDX19629.1"/>
    </source>
</evidence>
<dbReference type="EMBL" id="FNOM01000006">
    <property type="protein sequence ID" value="SDX19629.1"/>
    <property type="molecule type" value="Genomic_DNA"/>
</dbReference>
<keyword evidence="2" id="KW-1185">Reference proteome</keyword>
<gene>
    <name evidence="1" type="ORF">SAMN04488238_10629</name>
</gene>
<name>A0A1H2ZSH5_9RHOB</name>
<organism evidence="1 2">
    <name type="scientific">Roseicitreum antarcticum</name>
    <dbReference type="NCBI Taxonomy" id="564137"/>
    <lineage>
        <taxon>Bacteria</taxon>
        <taxon>Pseudomonadati</taxon>
        <taxon>Pseudomonadota</taxon>
        <taxon>Alphaproteobacteria</taxon>
        <taxon>Rhodobacterales</taxon>
        <taxon>Paracoccaceae</taxon>
        <taxon>Roseicitreum</taxon>
    </lineage>
</organism>